<proteinExistence type="predicted"/>
<accession>A0AAN8XCU5</accession>
<reference evidence="1 2" key="1">
    <citation type="submission" date="2023-11" db="EMBL/GenBank/DDBJ databases">
        <title>Halocaridina rubra genome assembly.</title>
        <authorList>
            <person name="Smith C."/>
        </authorList>
    </citation>
    <scope>NUCLEOTIDE SEQUENCE [LARGE SCALE GENOMIC DNA]</scope>
    <source>
        <strain evidence="1">EP-1</strain>
        <tissue evidence="1">Whole</tissue>
    </source>
</reference>
<keyword evidence="2" id="KW-1185">Reference proteome</keyword>
<evidence type="ECO:0000313" key="1">
    <source>
        <dbReference type="EMBL" id="KAK7081796.1"/>
    </source>
</evidence>
<protein>
    <submittedName>
        <fullName evidence="1">Uncharacterized protein</fullName>
    </submittedName>
</protein>
<dbReference type="Proteomes" id="UP001381693">
    <property type="component" value="Unassembled WGS sequence"/>
</dbReference>
<feature type="non-terminal residue" evidence="1">
    <location>
        <position position="56"/>
    </location>
</feature>
<organism evidence="1 2">
    <name type="scientific">Halocaridina rubra</name>
    <name type="common">Hawaiian red shrimp</name>
    <dbReference type="NCBI Taxonomy" id="373956"/>
    <lineage>
        <taxon>Eukaryota</taxon>
        <taxon>Metazoa</taxon>
        <taxon>Ecdysozoa</taxon>
        <taxon>Arthropoda</taxon>
        <taxon>Crustacea</taxon>
        <taxon>Multicrustacea</taxon>
        <taxon>Malacostraca</taxon>
        <taxon>Eumalacostraca</taxon>
        <taxon>Eucarida</taxon>
        <taxon>Decapoda</taxon>
        <taxon>Pleocyemata</taxon>
        <taxon>Caridea</taxon>
        <taxon>Atyoidea</taxon>
        <taxon>Atyidae</taxon>
        <taxon>Halocaridina</taxon>
    </lineage>
</organism>
<gene>
    <name evidence="1" type="ORF">SK128_018720</name>
</gene>
<sequence>MNIDVIFQSQLSLHWHLYAHIRVLHYNLYGAKCREYLIVTYVYSGEITDNRSSSDS</sequence>
<comment type="caution">
    <text evidence="1">The sequence shown here is derived from an EMBL/GenBank/DDBJ whole genome shotgun (WGS) entry which is preliminary data.</text>
</comment>
<name>A0AAN8XCU5_HALRR</name>
<dbReference type="EMBL" id="JAXCGZ010004432">
    <property type="protein sequence ID" value="KAK7081796.1"/>
    <property type="molecule type" value="Genomic_DNA"/>
</dbReference>
<dbReference type="AlphaFoldDB" id="A0AAN8XCU5"/>
<evidence type="ECO:0000313" key="2">
    <source>
        <dbReference type="Proteomes" id="UP001381693"/>
    </source>
</evidence>